<evidence type="ECO:0000313" key="8">
    <source>
        <dbReference type="EMBL" id="MDQ1025585.1"/>
    </source>
</evidence>
<dbReference type="Gene3D" id="3.30.1220.10">
    <property type="entry name" value="CobW-like, C-terminal domain"/>
    <property type="match status" value="1"/>
</dbReference>
<dbReference type="Pfam" id="PF02492">
    <property type="entry name" value="cobW"/>
    <property type="match status" value="1"/>
</dbReference>
<feature type="region of interest" description="Disordered" evidence="6">
    <location>
        <begin position="208"/>
        <end position="254"/>
    </location>
</feature>
<evidence type="ECO:0000313" key="9">
    <source>
        <dbReference type="Proteomes" id="UP001230328"/>
    </source>
</evidence>
<dbReference type="SUPFAM" id="SSF52540">
    <property type="entry name" value="P-loop containing nucleoside triphosphate hydrolases"/>
    <property type="match status" value="1"/>
</dbReference>
<name>A0ABU0SPZ2_9ACTN</name>
<dbReference type="SUPFAM" id="SSF90002">
    <property type="entry name" value="Hypothetical protein YjiA, C-terminal domain"/>
    <property type="match status" value="1"/>
</dbReference>
<evidence type="ECO:0000256" key="3">
    <source>
        <dbReference type="ARBA" id="ARBA00023186"/>
    </source>
</evidence>
<organism evidence="8 9">
    <name type="scientific">Streptomyces umbrinus</name>
    <dbReference type="NCBI Taxonomy" id="67370"/>
    <lineage>
        <taxon>Bacteria</taxon>
        <taxon>Bacillati</taxon>
        <taxon>Actinomycetota</taxon>
        <taxon>Actinomycetes</taxon>
        <taxon>Kitasatosporales</taxon>
        <taxon>Streptomycetaceae</taxon>
        <taxon>Streptomyces</taxon>
        <taxon>Streptomyces phaeochromogenes group</taxon>
    </lineage>
</organism>
<keyword evidence="1" id="KW-0547">Nucleotide-binding</keyword>
<feature type="region of interest" description="Disordered" evidence="6">
    <location>
        <begin position="368"/>
        <end position="398"/>
    </location>
</feature>
<feature type="domain" description="CobW C-terminal" evidence="7">
    <location>
        <begin position="257"/>
        <end position="347"/>
    </location>
</feature>
<comment type="catalytic activity">
    <reaction evidence="5">
        <text>GTP + H2O = GDP + phosphate + H(+)</text>
        <dbReference type="Rhea" id="RHEA:19669"/>
        <dbReference type="ChEBI" id="CHEBI:15377"/>
        <dbReference type="ChEBI" id="CHEBI:15378"/>
        <dbReference type="ChEBI" id="CHEBI:37565"/>
        <dbReference type="ChEBI" id="CHEBI:43474"/>
        <dbReference type="ChEBI" id="CHEBI:58189"/>
    </reaction>
    <physiologicalReaction direction="left-to-right" evidence="5">
        <dbReference type="Rhea" id="RHEA:19670"/>
    </physiologicalReaction>
</comment>
<dbReference type="CDD" id="cd03112">
    <property type="entry name" value="CobW-like"/>
    <property type="match status" value="1"/>
</dbReference>
<dbReference type="PANTHER" id="PTHR13748">
    <property type="entry name" value="COBW-RELATED"/>
    <property type="match status" value="1"/>
</dbReference>
<reference evidence="8 9" key="1">
    <citation type="submission" date="2023-07" db="EMBL/GenBank/DDBJ databases">
        <title>Comparative genomics of wheat-associated soil bacteria to identify genetic determinants of phenazine resistance.</title>
        <authorList>
            <person name="Mouncey N."/>
        </authorList>
    </citation>
    <scope>NUCLEOTIDE SEQUENCE [LARGE SCALE GENOMIC DNA]</scope>
    <source>
        <strain evidence="8 9">V2I4</strain>
    </source>
</reference>
<evidence type="ECO:0000256" key="6">
    <source>
        <dbReference type="SAM" id="MobiDB-lite"/>
    </source>
</evidence>
<dbReference type="PANTHER" id="PTHR13748:SF62">
    <property type="entry name" value="COBW DOMAIN-CONTAINING PROTEIN"/>
    <property type="match status" value="1"/>
</dbReference>
<dbReference type="Gene3D" id="3.40.50.300">
    <property type="entry name" value="P-loop containing nucleotide triphosphate hydrolases"/>
    <property type="match status" value="1"/>
</dbReference>
<dbReference type="InterPro" id="IPR003495">
    <property type="entry name" value="CobW/HypB/UreG_nucleotide-bd"/>
</dbReference>
<dbReference type="SMART" id="SM00833">
    <property type="entry name" value="CobW_C"/>
    <property type="match status" value="1"/>
</dbReference>
<dbReference type="InterPro" id="IPR011629">
    <property type="entry name" value="CobW-like_C"/>
</dbReference>
<evidence type="ECO:0000256" key="5">
    <source>
        <dbReference type="ARBA" id="ARBA00049117"/>
    </source>
</evidence>
<keyword evidence="2" id="KW-0378">Hydrolase</keyword>
<evidence type="ECO:0000256" key="2">
    <source>
        <dbReference type="ARBA" id="ARBA00022801"/>
    </source>
</evidence>
<feature type="compositionally biased region" description="Acidic residues" evidence="6">
    <location>
        <begin position="221"/>
        <end position="231"/>
    </location>
</feature>
<comment type="caution">
    <text evidence="8">The sequence shown here is derived from an EMBL/GenBank/DDBJ whole genome shotgun (WGS) entry which is preliminary data.</text>
</comment>
<dbReference type="InterPro" id="IPR051316">
    <property type="entry name" value="Zinc-reg_GTPase_activator"/>
</dbReference>
<keyword evidence="9" id="KW-1185">Reference proteome</keyword>
<keyword evidence="3" id="KW-0143">Chaperone</keyword>
<dbReference type="InterPro" id="IPR027417">
    <property type="entry name" value="P-loop_NTPase"/>
</dbReference>
<dbReference type="EMBL" id="JAUSZI010000002">
    <property type="protein sequence ID" value="MDQ1025585.1"/>
    <property type="molecule type" value="Genomic_DNA"/>
</dbReference>
<proteinExistence type="inferred from homology"/>
<comment type="similarity">
    <text evidence="4">Belongs to the SIMIBI class G3E GTPase family. ZNG1 subfamily.</text>
</comment>
<evidence type="ECO:0000256" key="1">
    <source>
        <dbReference type="ARBA" id="ARBA00022741"/>
    </source>
</evidence>
<evidence type="ECO:0000259" key="7">
    <source>
        <dbReference type="SMART" id="SM00833"/>
    </source>
</evidence>
<protein>
    <submittedName>
        <fullName evidence="8">G3E family GTPase</fullName>
    </submittedName>
</protein>
<dbReference type="Proteomes" id="UP001230328">
    <property type="component" value="Unassembled WGS sequence"/>
</dbReference>
<dbReference type="RefSeq" id="WP_307520934.1">
    <property type="nucleotide sequence ID" value="NZ_JAUSZI010000002.1"/>
</dbReference>
<accession>A0ABU0SPZ2</accession>
<dbReference type="Pfam" id="PF07683">
    <property type="entry name" value="CobW_C"/>
    <property type="match status" value="1"/>
</dbReference>
<sequence length="398" mass="43129">MSQASPQQIPVIVLAGFLGTGKTTLLNHLLHRSGGSRIGAIVNDFGAIEIDAMAVAGALGDSTVSLGNGCLCCAVDASELDVFLDRLTRPSARIDVIVIEASGLAEPQELVKMLLASENPRIVYGGLVEVVDAAEFDAARQKHPEIDRHLAIADLVVVNKADRATDPDRVMSLVRSLTDRAAAVVSASYGRIDPEFLFDRRPTQERIGQLSFDDLHRHEEVESDGEGEGEQDGSPQSNGPHGHLDPHGRHGHLHSTYESVSFTSEVPLSPPRLMDFLDSRPEGLYRIKGYVDFGAADPRNRYAVHAVGRFLRFYPEPWAPGERLSQLVLIGSGIDALALGKELEACKEDAPHADEHSMWGVLRYVQERDGEQEVEPEAAQDPDGRAQGGADLPAAYDL</sequence>
<gene>
    <name evidence="8" type="ORF">QF035_003167</name>
</gene>
<dbReference type="InterPro" id="IPR036627">
    <property type="entry name" value="CobW-likC_sf"/>
</dbReference>
<evidence type="ECO:0000256" key="4">
    <source>
        <dbReference type="ARBA" id="ARBA00034320"/>
    </source>
</evidence>